<dbReference type="AlphaFoldDB" id="A0A9D3WZR0"/>
<keyword evidence="2" id="KW-1185">Reference proteome</keyword>
<proteinExistence type="predicted"/>
<dbReference type="EMBL" id="JAHDVG010000484">
    <property type="protein sequence ID" value="KAH1170156.1"/>
    <property type="molecule type" value="Genomic_DNA"/>
</dbReference>
<comment type="caution">
    <text evidence="1">The sequence shown here is derived from an EMBL/GenBank/DDBJ whole genome shotgun (WGS) entry which is preliminary data.</text>
</comment>
<evidence type="ECO:0000313" key="1">
    <source>
        <dbReference type="EMBL" id="KAH1170156.1"/>
    </source>
</evidence>
<sequence>MELKHCFSHTLRGNSTGPLLHPEPPPLNHLIWVSLRSCGRPYGLTSSIMLKVQLLKISTSSSGQMSVHSCLPMNFVAGCSVAKVLEFFPFPIQSHCKIFMEGSHYQLFPLTLPPNRAAFILSPPSSSSAVKLCPLPRGSISIVLRGPCP</sequence>
<dbReference type="Proteomes" id="UP000827986">
    <property type="component" value="Unassembled WGS sequence"/>
</dbReference>
<organism evidence="1 2">
    <name type="scientific">Mauremys mutica</name>
    <name type="common">yellowpond turtle</name>
    <dbReference type="NCBI Taxonomy" id="74926"/>
    <lineage>
        <taxon>Eukaryota</taxon>
        <taxon>Metazoa</taxon>
        <taxon>Chordata</taxon>
        <taxon>Craniata</taxon>
        <taxon>Vertebrata</taxon>
        <taxon>Euteleostomi</taxon>
        <taxon>Archelosauria</taxon>
        <taxon>Testudinata</taxon>
        <taxon>Testudines</taxon>
        <taxon>Cryptodira</taxon>
        <taxon>Durocryptodira</taxon>
        <taxon>Testudinoidea</taxon>
        <taxon>Geoemydidae</taxon>
        <taxon>Geoemydinae</taxon>
        <taxon>Mauremys</taxon>
    </lineage>
</organism>
<gene>
    <name evidence="1" type="ORF">KIL84_001141</name>
</gene>
<protein>
    <submittedName>
        <fullName evidence="1">Uncharacterized protein</fullName>
    </submittedName>
</protein>
<name>A0A9D3WZR0_9SAUR</name>
<reference evidence="1" key="1">
    <citation type="submission" date="2021-09" db="EMBL/GenBank/DDBJ databases">
        <title>The genome of Mauremys mutica provides insights into the evolution of semi-aquatic lifestyle.</title>
        <authorList>
            <person name="Gong S."/>
            <person name="Gao Y."/>
        </authorList>
    </citation>
    <scope>NUCLEOTIDE SEQUENCE</scope>
    <source>
        <strain evidence="1">MM-2020</strain>
        <tissue evidence="1">Muscle</tissue>
    </source>
</reference>
<evidence type="ECO:0000313" key="2">
    <source>
        <dbReference type="Proteomes" id="UP000827986"/>
    </source>
</evidence>
<accession>A0A9D3WZR0</accession>